<proteinExistence type="predicted"/>
<reference evidence="1 2" key="1">
    <citation type="submission" date="2019-02" db="EMBL/GenBank/DDBJ databases">
        <title>Draft genome sequence of Muricauda sp. 176CP4-71.</title>
        <authorList>
            <person name="Park J.-S."/>
        </authorList>
    </citation>
    <scope>NUCLEOTIDE SEQUENCE [LARGE SCALE GENOMIC DNA]</scope>
    <source>
        <strain evidence="1 2">176CP4-71</strain>
    </source>
</reference>
<dbReference type="Pfam" id="PF10652">
    <property type="entry name" value="DUF2480"/>
    <property type="match status" value="1"/>
</dbReference>
<gene>
    <name evidence="1" type="ORF">EW142_12315</name>
</gene>
<keyword evidence="2" id="KW-1185">Reference proteome</keyword>
<name>A0A4Q8QGF1_9FLAO</name>
<sequence length="168" mass="19229">MEKEIVNRVAQSKLITFDLEELYVEGDRVLLDIKDWLHEGFILREKEFRAYLDAHDWSTYQDAYVALTCSSEAIVPGWAFMLVTSKLVPFAKKIVVGNLVDLETSLYQEKLENVDLEEFKDKPVIIKGCSNKPVPENAYIFAISKIQTVAKSVMYGEACSAVPLYKRR</sequence>
<dbReference type="EMBL" id="SGIU01000002">
    <property type="protein sequence ID" value="TAI47449.1"/>
    <property type="molecule type" value="Genomic_DNA"/>
</dbReference>
<organism evidence="1 2">
    <name type="scientific">Flagellimonas allohymeniacidonis</name>
    <dbReference type="NCBI Taxonomy" id="2517819"/>
    <lineage>
        <taxon>Bacteria</taxon>
        <taxon>Pseudomonadati</taxon>
        <taxon>Bacteroidota</taxon>
        <taxon>Flavobacteriia</taxon>
        <taxon>Flavobacteriales</taxon>
        <taxon>Flavobacteriaceae</taxon>
        <taxon>Flagellimonas</taxon>
    </lineage>
</organism>
<dbReference type="RefSeq" id="WP_130614267.1">
    <property type="nucleotide sequence ID" value="NZ_SGIU01000002.1"/>
</dbReference>
<evidence type="ECO:0000313" key="2">
    <source>
        <dbReference type="Proteomes" id="UP000291981"/>
    </source>
</evidence>
<dbReference type="OrthoDB" id="9803040at2"/>
<comment type="caution">
    <text evidence="1">The sequence shown here is derived from an EMBL/GenBank/DDBJ whole genome shotgun (WGS) entry which is preliminary data.</text>
</comment>
<dbReference type="InterPro" id="IPR018914">
    <property type="entry name" value="DUF2480"/>
</dbReference>
<dbReference type="AlphaFoldDB" id="A0A4Q8QGF1"/>
<evidence type="ECO:0000313" key="1">
    <source>
        <dbReference type="EMBL" id="TAI47449.1"/>
    </source>
</evidence>
<accession>A0A4Q8QGF1</accession>
<dbReference type="Proteomes" id="UP000291981">
    <property type="component" value="Unassembled WGS sequence"/>
</dbReference>
<protein>
    <submittedName>
        <fullName evidence="1">DUF2480 family protein</fullName>
    </submittedName>
</protein>